<accession>A0A9Q0J876</accession>
<dbReference type="GO" id="GO:0003677">
    <property type="term" value="F:DNA binding"/>
    <property type="evidence" value="ECO:0007669"/>
    <property type="project" value="InterPro"/>
</dbReference>
<evidence type="ECO:0000256" key="1">
    <source>
        <dbReference type="ARBA" id="ARBA00004123"/>
    </source>
</evidence>
<dbReference type="Proteomes" id="UP001141552">
    <property type="component" value="Unassembled WGS sequence"/>
</dbReference>
<proteinExistence type="predicted"/>
<dbReference type="InterPro" id="IPR006447">
    <property type="entry name" value="Myb_dom_plants"/>
</dbReference>
<dbReference type="InterPro" id="IPR009057">
    <property type="entry name" value="Homeodomain-like_sf"/>
</dbReference>
<dbReference type="InterPro" id="IPR025756">
    <property type="entry name" value="Myb_CC_LHEQLE"/>
</dbReference>
<evidence type="ECO:0000256" key="3">
    <source>
        <dbReference type="ARBA" id="ARBA00023163"/>
    </source>
</evidence>
<dbReference type="InterPro" id="IPR046955">
    <property type="entry name" value="PHR1-like"/>
</dbReference>
<evidence type="ECO:0000256" key="4">
    <source>
        <dbReference type="ARBA" id="ARBA00023242"/>
    </source>
</evidence>
<organism evidence="7 8">
    <name type="scientific">Turnera subulata</name>
    <dbReference type="NCBI Taxonomy" id="218843"/>
    <lineage>
        <taxon>Eukaryota</taxon>
        <taxon>Viridiplantae</taxon>
        <taxon>Streptophyta</taxon>
        <taxon>Embryophyta</taxon>
        <taxon>Tracheophyta</taxon>
        <taxon>Spermatophyta</taxon>
        <taxon>Magnoliopsida</taxon>
        <taxon>eudicotyledons</taxon>
        <taxon>Gunneridae</taxon>
        <taxon>Pentapetalae</taxon>
        <taxon>rosids</taxon>
        <taxon>fabids</taxon>
        <taxon>Malpighiales</taxon>
        <taxon>Passifloraceae</taxon>
        <taxon>Turnera</taxon>
    </lineage>
</organism>
<dbReference type="SUPFAM" id="SSF46689">
    <property type="entry name" value="Homeodomain-like"/>
    <property type="match status" value="1"/>
</dbReference>
<feature type="compositionally biased region" description="Low complexity" evidence="5">
    <location>
        <begin position="201"/>
        <end position="215"/>
    </location>
</feature>
<feature type="compositionally biased region" description="Basic and acidic residues" evidence="5">
    <location>
        <begin position="64"/>
        <end position="75"/>
    </location>
</feature>
<dbReference type="GO" id="GO:0003700">
    <property type="term" value="F:DNA-binding transcription factor activity"/>
    <property type="evidence" value="ECO:0007669"/>
    <property type="project" value="InterPro"/>
</dbReference>
<feature type="compositionally biased region" description="Polar residues" evidence="5">
    <location>
        <begin position="176"/>
        <end position="191"/>
    </location>
</feature>
<dbReference type="AlphaFoldDB" id="A0A9Q0J876"/>
<name>A0A9Q0J876_9ROSI</name>
<comment type="subcellular location">
    <subcellularLocation>
        <location evidence="1">Nucleus</location>
    </subcellularLocation>
</comment>
<evidence type="ECO:0000313" key="7">
    <source>
        <dbReference type="EMBL" id="KAJ4831988.1"/>
    </source>
</evidence>
<feature type="compositionally biased region" description="Polar residues" evidence="5">
    <location>
        <begin position="224"/>
        <end position="234"/>
    </location>
</feature>
<dbReference type="Pfam" id="PF14379">
    <property type="entry name" value="Myb_CC_LHEQLE"/>
    <property type="match status" value="1"/>
</dbReference>
<keyword evidence="8" id="KW-1185">Reference proteome</keyword>
<evidence type="ECO:0000313" key="8">
    <source>
        <dbReference type="Proteomes" id="UP001141552"/>
    </source>
</evidence>
<evidence type="ECO:0000256" key="2">
    <source>
        <dbReference type="ARBA" id="ARBA00023015"/>
    </source>
</evidence>
<reference evidence="7" key="2">
    <citation type="journal article" date="2023" name="Plants (Basel)">
        <title>Annotation of the Turnera subulata (Passifloraceae) Draft Genome Reveals the S-Locus Evolved after the Divergence of Turneroideae from Passifloroideae in a Stepwise Manner.</title>
        <authorList>
            <person name="Henning P.M."/>
            <person name="Roalson E.H."/>
            <person name="Mir W."/>
            <person name="McCubbin A.G."/>
            <person name="Shore J.S."/>
        </authorList>
    </citation>
    <scope>NUCLEOTIDE SEQUENCE</scope>
    <source>
        <strain evidence="7">F60SS</strain>
    </source>
</reference>
<feature type="domain" description="MYB-CC type transcription factor LHEQLE-containing" evidence="6">
    <location>
        <begin position="97"/>
        <end position="144"/>
    </location>
</feature>
<feature type="region of interest" description="Disordered" evidence="5">
    <location>
        <begin position="176"/>
        <end position="234"/>
    </location>
</feature>
<keyword evidence="3" id="KW-0804">Transcription</keyword>
<comment type="caution">
    <text evidence="7">The sequence shown here is derived from an EMBL/GenBank/DDBJ whole genome shotgun (WGS) entry which is preliminary data.</text>
</comment>
<dbReference type="NCBIfam" id="TIGR01557">
    <property type="entry name" value="myb_SHAQKYF"/>
    <property type="match status" value="1"/>
</dbReference>
<protein>
    <recommendedName>
        <fullName evidence="6">MYB-CC type transcription factor LHEQLE-containing domain-containing protein</fullName>
    </recommendedName>
</protein>
<sequence length="332" mass="36800">MGVHSQNMNLVLSTDAKPRLKWTQELHQRFTEAVNQLGGPEKATPKSLMRKYRLGKSQQSHSGNDNKQEDYKEIQSSDDGSSMVIGEASHNSINESLQISQALQMQMEVQRKLHEQIEVQRHLQLRIEAQGKYLQTVLKKAQETLSGYNSSTVGIELAKAELSRLASMVNAGYPSSSISELTETGPSSLQATEEGPKRMRSTVCSMESSLTSSESSGRKDDHMLQNNEHGNASKPNIASIELPLMDVHPQDRLWNGSDSSNEGKKRNAGIITCDGISIEQPLPKRWKCGDQLRKSRLSGTFDLNTLYQNDIELAPNALDLNCNGIEQLSGHL</sequence>
<dbReference type="EMBL" id="JAKUCV010005233">
    <property type="protein sequence ID" value="KAJ4831988.1"/>
    <property type="molecule type" value="Genomic_DNA"/>
</dbReference>
<dbReference type="Gene3D" id="1.10.10.60">
    <property type="entry name" value="Homeodomain-like"/>
    <property type="match status" value="1"/>
</dbReference>
<evidence type="ECO:0000259" key="6">
    <source>
        <dbReference type="Pfam" id="PF14379"/>
    </source>
</evidence>
<dbReference type="PANTHER" id="PTHR31499:SF11">
    <property type="entry name" value="MYB FAMILY TRANSCRIPTION FACTOR PHL8"/>
    <property type="match status" value="1"/>
</dbReference>
<dbReference type="OrthoDB" id="551907at2759"/>
<reference evidence="7" key="1">
    <citation type="submission" date="2022-02" db="EMBL/GenBank/DDBJ databases">
        <authorList>
            <person name="Henning P.M."/>
            <person name="McCubbin A.G."/>
            <person name="Shore J.S."/>
        </authorList>
    </citation>
    <scope>NUCLEOTIDE SEQUENCE</scope>
    <source>
        <strain evidence="7">F60SS</strain>
        <tissue evidence="7">Leaves</tissue>
    </source>
</reference>
<dbReference type="PANTHER" id="PTHR31499">
    <property type="entry name" value="MYB FAMILY TRANSCRIPTION FACTOR PHL11"/>
    <property type="match status" value="1"/>
</dbReference>
<dbReference type="GO" id="GO:0005634">
    <property type="term" value="C:nucleus"/>
    <property type="evidence" value="ECO:0007669"/>
    <property type="project" value="UniProtKB-SubCell"/>
</dbReference>
<gene>
    <name evidence="7" type="ORF">Tsubulata_043519</name>
</gene>
<feature type="region of interest" description="Disordered" evidence="5">
    <location>
        <begin position="53"/>
        <end position="85"/>
    </location>
</feature>
<keyword evidence="4" id="KW-0539">Nucleus</keyword>
<keyword evidence="2" id="KW-0805">Transcription regulation</keyword>
<evidence type="ECO:0000256" key="5">
    <source>
        <dbReference type="SAM" id="MobiDB-lite"/>
    </source>
</evidence>